<name>A0A4P9XDT3_9FUNG</name>
<evidence type="ECO:0000313" key="2">
    <source>
        <dbReference type="Proteomes" id="UP000274922"/>
    </source>
</evidence>
<protein>
    <recommendedName>
        <fullName evidence="3">WD40 repeat-like protein</fullName>
    </recommendedName>
</protein>
<dbReference type="InterPro" id="IPR015943">
    <property type="entry name" value="WD40/YVTN_repeat-like_dom_sf"/>
</dbReference>
<reference evidence="2" key="1">
    <citation type="journal article" date="2018" name="Nat. Microbiol.">
        <title>Leveraging single-cell genomics to expand the fungal tree of life.</title>
        <authorList>
            <person name="Ahrendt S.R."/>
            <person name="Quandt C.A."/>
            <person name="Ciobanu D."/>
            <person name="Clum A."/>
            <person name="Salamov A."/>
            <person name="Andreopoulos B."/>
            <person name="Cheng J.F."/>
            <person name="Woyke T."/>
            <person name="Pelin A."/>
            <person name="Henrissat B."/>
            <person name="Reynolds N.K."/>
            <person name="Benny G.L."/>
            <person name="Smith M.E."/>
            <person name="James T.Y."/>
            <person name="Grigoriev I.V."/>
        </authorList>
    </citation>
    <scope>NUCLEOTIDE SEQUENCE [LARGE SCALE GENOMIC DNA]</scope>
    <source>
        <strain evidence="2">ATCC 52028</strain>
    </source>
</reference>
<sequence length="404" mass="41408">MLGGQIEGRPAVWMGHTDAVTQFCQPGRGAASPLYSLDDGGVIRRWDPQAGRWTKAWTTRAEAEAGQSPAACVARGEGPAAETLWVGVGADVWHIDPRAAAAASAASLAALVTRRSRYAAPSDGATDVSCVAQNPAAPYQLAVAVESGGVALHDLRGGSAANAAAPLADAKPRPSQPSATFHASAMGVSAVHFAGAQRLWTAGMDSVAAVWDAATGSQVDRIDAQALVEQSSSAASADEASSVTPSSIVIPSVNPAFVFDLCSAAHHDAEEKADTMLALGTGHVALVAYDRHGRRTAHLSSDAANWAQTCIQPASEGAAASYVSGALDGTVSRWTVAHAAGAAVPPQLVGRATIDRKLNAVAPLATMDDGRVVVALGGNHKYLRMVPTDPTDRLVNGAIELRIL</sequence>
<dbReference type="InterPro" id="IPR036322">
    <property type="entry name" value="WD40_repeat_dom_sf"/>
</dbReference>
<gene>
    <name evidence="1" type="ORF">CXG81DRAFT_23655</name>
</gene>
<dbReference type="Gene3D" id="2.130.10.10">
    <property type="entry name" value="YVTN repeat-like/Quinoprotein amine dehydrogenase"/>
    <property type="match status" value="1"/>
</dbReference>
<organism evidence="1 2">
    <name type="scientific">Caulochytrium protostelioides</name>
    <dbReference type="NCBI Taxonomy" id="1555241"/>
    <lineage>
        <taxon>Eukaryota</taxon>
        <taxon>Fungi</taxon>
        <taxon>Fungi incertae sedis</taxon>
        <taxon>Chytridiomycota</taxon>
        <taxon>Chytridiomycota incertae sedis</taxon>
        <taxon>Chytridiomycetes</taxon>
        <taxon>Caulochytriales</taxon>
        <taxon>Caulochytriaceae</taxon>
        <taxon>Caulochytrium</taxon>
    </lineage>
</organism>
<dbReference type="AlphaFoldDB" id="A0A4P9XDT3"/>
<dbReference type="EMBL" id="ML014119">
    <property type="protein sequence ID" value="RKP03684.1"/>
    <property type="molecule type" value="Genomic_DNA"/>
</dbReference>
<proteinExistence type="predicted"/>
<evidence type="ECO:0008006" key="3">
    <source>
        <dbReference type="Google" id="ProtNLM"/>
    </source>
</evidence>
<dbReference type="SUPFAM" id="SSF50978">
    <property type="entry name" value="WD40 repeat-like"/>
    <property type="match status" value="1"/>
</dbReference>
<dbReference type="Proteomes" id="UP000274922">
    <property type="component" value="Unassembled WGS sequence"/>
</dbReference>
<accession>A0A4P9XDT3</accession>
<evidence type="ECO:0000313" key="1">
    <source>
        <dbReference type="EMBL" id="RKP03684.1"/>
    </source>
</evidence>
<keyword evidence="2" id="KW-1185">Reference proteome</keyword>